<accession>A0A252F311</accession>
<evidence type="ECO:0000313" key="2">
    <source>
        <dbReference type="Proteomes" id="UP000194903"/>
    </source>
</evidence>
<dbReference type="AlphaFoldDB" id="A0A252F311"/>
<gene>
    <name evidence="1" type="ORF">CBW42_08925</name>
</gene>
<reference evidence="1 2" key="1">
    <citation type="submission" date="2017-05" db="EMBL/GenBank/DDBJ databases">
        <title>Butyricicoccus porcorum sp. nov. a butyrate-producing bacterium from the swine intestinal tract.</title>
        <authorList>
            <person name="Trachsel J."/>
            <person name="Humphrey S."/>
            <person name="Allen H.K."/>
        </authorList>
    </citation>
    <scope>NUCLEOTIDE SEQUENCE [LARGE SCALE GENOMIC DNA]</scope>
    <source>
        <strain evidence="1">BB10</strain>
    </source>
</reference>
<sequence>MAAVFLLTGCSAVKNPEEIAASVRDVYAAASSIETVADITSDLNEETMTYQIGYDYEKKEGTATAVMTVLAPESIAGIQAEVTGEDVTFSYDGTELETAMPDRKGLTPADVTTYLLYDLMNTVPEQVWMEGELLALRFEEVTDECTAVKEVYLNAETGALSEARIYCDGKQIMRCTFASCTLNGK</sequence>
<name>A0A252F311_9FIRM</name>
<dbReference type="EMBL" id="NHOC01000007">
    <property type="protein sequence ID" value="OUM20167.1"/>
    <property type="molecule type" value="Genomic_DNA"/>
</dbReference>
<evidence type="ECO:0000313" key="1">
    <source>
        <dbReference type="EMBL" id="OUM20167.1"/>
    </source>
</evidence>
<protein>
    <submittedName>
        <fullName evidence="1">Uncharacterized protein</fullName>
    </submittedName>
</protein>
<proteinExistence type="predicted"/>
<keyword evidence="2" id="KW-1185">Reference proteome</keyword>
<comment type="caution">
    <text evidence="1">The sequence shown here is derived from an EMBL/GenBank/DDBJ whole genome shotgun (WGS) entry which is preliminary data.</text>
</comment>
<dbReference type="Proteomes" id="UP000194903">
    <property type="component" value="Unassembled WGS sequence"/>
</dbReference>
<organism evidence="1 2">
    <name type="scientific">Butyricicoccus porcorum</name>
    <dbReference type="NCBI Taxonomy" id="1945634"/>
    <lineage>
        <taxon>Bacteria</taxon>
        <taxon>Bacillati</taxon>
        <taxon>Bacillota</taxon>
        <taxon>Clostridia</taxon>
        <taxon>Eubacteriales</taxon>
        <taxon>Butyricicoccaceae</taxon>
        <taxon>Butyricicoccus</taxon>
    </lineage>
</organism>